<dbReference type="Proteomes" id="UP000317770">
    <property type="component" value="Unassembled WGS sequence"/>
</dbReference>
<evidence type="ECO:0000256" key="6">
    <source>
        <dbReference type="SAM" id="Phobius"/>
    </source>
</evidence>
<evidence type="ECO:0000256" key="4">
    <source>
        <dbReference type="ARBA" id="ARBA00023136"/>
    </source>
</evidence>
<feature type="transmembrane region" description="Helical" evidence="6">
    <location>
        <begin position="541"/>
        <end position="570"/>
    </location>
</feature>
<keyword evidence="4 6" id="KW-0472">Membrane</keyword>
<dbReference type="GO" id="GO:0140359">
    <property type="term" value="F:ABC-type transporter activity"/>
    <property type="evidence" value="ECO:0007669"/>
    <property type="project" value="InterPro"/>
</dbReference>
<gene>
    <name evidence="8" type="ORF">FQP34_06815</name>
</gene>
<evidence type="ECO:0000256" key="1">
    <source>
        <dbReference type="ARBA" id="ARBA00004141"/>
    </source>
</evidence>
<feature type="domain" description="ABC-2 type transporter transmembrane" evidence="7">
    <location>
        <begin position="451"/>
        <end position="678"/>
    </location>
</feature>
<evidence type="ECO:0000259" key="7">
    <source>
        <dbReference type="Pfam" id="PF12698"/>
    </source>
</evidence>
<dbReference type="PANTHER" id="PTHR43077:SF10">
    <property type="entry name" value="TRANSPORT PERMEASE PROTEIN"/>
    <property type="match status" value="1"/>
</dbReference>
<organism evidence="8 9">
    <name type="scientific">Peribacillus simplex</name>
    <dbReference type="NCBI Taxonomy" id="1478"/>
    <lineage>
        <taxon>Bacteria</taxon>
        <taxon>Bacillati</taxon>
        <taxon>Bacillota</taxon>
        <taxon>Bacilli</taxon>
        <taxon>Bacillales</taxon>
        <taxon>Bacillaceae</taxon>
        <taxon>Peribacillus</taxon>
    </lineage>
</organism>
<feature type="coiled-coil region" evidence="5">
    <location>
        <begin position="190"/>
        <end position="224"/>
    </location>
</feature>
<feature type="domain" description="ABC-2 type transporter transmembrane" evidence="7">
    <location>
        <begin position="19"/>
        <end position="169"/>
    </location>
</feature>
<name>A0A8B5Y360_9BACI</name>
<evidence type="ECO:0000313" key="9">
    <source>
        <dbReference type="Proteomes" id="UP000317770"/>
    </source>
</evidence>
<dbReference type="InterPro" id="IPR017500">
    <property type="entry name" value="Phage_infect_YhgE_N"/>
</dbReference>
<reference evidence="8 9" key="1">
    <citation type="submission" date="2019-07" db="EMBL/GenBank/DDBJ databases">
        <title>Genome assembly of Bacillus simplex strain GGC-P6A.</title>
        <authorList>
            <person name="Jennings M.E."/>
            <person name="Barton H.A."/>
        </authorList>
    </citation>
    <scope>NUCLEOTIDE SEQUENCE [LARGE SCALE GENOMIC DNA]</scope>
    <source>
        <strain evidence="8 9">GGC-P6A</strain>
    </source>
</reference>
<dbReference type="GO" id="GO:0016020">
    <property type="term" value="C:membrane"/>
    <property type="evidence" value="ECO:0007669"/>
    <property type="project" value="UniProtKB-SubCell"/>
</dbReference>
<feature type="transmembrane region" description="Helical" evidence="6">
    <location>
        <begin position="607"/>
        <end position="625"/>
    </location>
</feature>
<dbReference type="InterPro" id="IPR017501">
    <property type="entry name" value="Phage_infect_YhgE_C"/>
</dbReference>
<keyword evidence="2 6" id="KW-0812">Transmembrane</keyword>
<feature type="coiled-coil region" evidence="5">
    <location>
        <begin position="422"/>
        <end position="456"/>
    </location>
</feature>
<dbReference type="PANTHER" id="PTHR43077">
    <property type="entry name" value="TRANSPORT PERMEASE YVFS-RELATED"/>
    <property type="match status" value="1"/>
</dbReference>
<dbReference type="RefSeq" id="WP_144477867.1">
    <property type="nucleotide sequence ID" value="NZ_VNKI01000002.1"/>
</dbReference>
<proteinExistence type="predicted"/>
<dbReference type="InterPro" id="IPR051328">
    <property type="entry name" value="T7SS_ABC-Transporter"/>
</dbReference>
<feature type="transmembrane region" description="Helical" evidence="6">
    <location>
        <begin position="576"/>
        <end position="595"/>
    </location>
</feature>
<dbReference type="EMBL" id="VNKI01000002">
    <property type="protein sequence ID" value="TVX83268.1"/>
    <property type="molecule type" value="Genomic_DNA"/>
</dbReference>
<evidence type="ECO:0000256" key="2">
    <source>
        <dbReference type="ARBA" id="ARBA00022692"/>
    </source>
</evidence>
<evidence type="ECO:0000256" key="5">
    <source>
        <dbReference type="SAM" id="Coils"/>
    </source>
</evidence>
<feature type="transmembrane region" description="Helical" evidence="6">
    <location>
        <begin position="662"/>
        <end position="679"/>
    </location>
</feature>
<dbReference type="NCBIfam" id="TIGR03061">
    <property type="entry name" value="pip_yhgE_Nterm"/>
    <property type="match status" value="1"/>
</dbReference>
<keyword evidence="3 6" id="KW-1133">Transmembrane helix</keyword>
<protein>
    <submittedName>
        <fullName evidence="8">YhgE/Pip domain-containing protein</fullName>
    </submittedName>
</protein>
<comment type="subcellular location">
    <subcellularLocation>
        <location evidence="1">Membrane</location>
        <topology evidence="1">Multi-pass membrane protein</topology>
    </subcellularLocation>
</comment>
<evidence type="ECO:0000256" key="3">
    <source>
        <dbReference type="ARBA" id="ARBA00022989"/>
    </source>
</evidence>
<accession>A0A8B5Y360</accession>
<comment type="caution">
    <text evidence="8">The sequence shown here is derived from an EMBL/GenBank/DDBJ whole genome shotgun (WGS) entry which is preliminary data.</text>
</comment>
<sequence>MRNIQEIFIDDLKSIYKNFFVCIVVVFLMFIPSIYAWFNIVASWDPYANTEGILVGVANNDKGAELNGEAVNIGKEVIEGLKENKDLGWRFTSEKEAISKVEKGDYYASIIIPENFSEHIATIMTDDPKKAEIDYYVNEKINSIAPKITAAGANSIVDNVSKTFIKSASGSILTIFNELGITLQNELPTIQKMKNMVYLLEGELPELEQNIKTVQTHVKKAEDIIKRVNDGLDSIEGITSQKDKLVSGVSSYVDSTRQAFEGINPLLKNDIANIRSDNESVLVLANRLTGQDLPGNESDQLVEQGVTRINKELYLLDSMYNLLVRVNQFNEKNLLQPEIQLVDELRDNTSNQLQALNNRAFGNFIELGGDNDQVLARFQENYSKETGPKFNEIWNETESILNNVQLTMDEGTKVLPEVRTLLNETNRTLETRTGDIDKLQNKFPEIETKIKALANKMREIDKSYNMEEVIDFLRNDIEQESEFFSEPVLLNKHSLFPIPNYGSAMSPFFTALSLWVGGTILISMLSVGVSQKVYNPYQIYIGRYLIFFIIGVLQALSVSIGNIILIGVYVADKFEYILFSVLISTVFTLIVYTFVSVLGNVGKGISVVLMVLQISSSGGTFPIQVTPPFFQHINPFLPFTYAVGLLRESVGGITWSVAGKDIFILILFLIITLILGIILKKPLHARTQKMKDKLYGSRIF</sequence>
<dbReference type="NCBIfam" id="TIGR03062">
    <property type="entry name" value="pip_yhgE_Cterm"/>
    <property type="match status" value="1"/>
</dbReference>
<dbReference type="Gene3D" id="3.40.1710.10">
    <property type="entry name" value="abc type-2 transporter like domain"/>
    <property type="match status" value="1"/>
</dbReference>
<keyword evidence="5" id="KW-0175">Coiled coil</keyword>
<dbReference type="AlphaFoldDB" id="A0A8B5Y360"/>
<feature type="transmembrane region" description="Helical" evidence="6">
    <location>
        <begin position="508"/>
        <end position="529"/>
    </location>
</feature>
<evidence type="ECO:0000313" key="8">
    <source>
        <dbReference type="EMBL" id="TVX83268.1"/>
    </source>
</evidence>
<dbReference type="Pfam" id="PF12698">
    <property type="entry name" value="ABC2_membrane_3"/>
    <property type="match status" value="2"/>
</dbReference>
<feature type="transmembrane region" description="Helical" evidence="6">
    <location>
        <begin position="20"/>
        <end position="38"/>
    </location>
</feature>
<dbReference type="InterPro" id="IPR013525">
    <property type="entry name" value="ABC2_TM"/>
</dbReference>